<dbReference type="RefSeq" id="XP_013756995.1">
    <property type="nucleotide sequence ID" value="XM_013901541.1"/>
</dbReference>
<proteinExistence type="predicted"/>
<dbReference type="Proteomes" id="UP000054408">
    <property type="component" value="Unassembled WGS sequence"/>
</dbReference>
<dbReference type="InterPro" id="IPR000300">
    <property type="entry name" value="IPPc"/>
</dbReference>
<dbReference type="SUPFAM" id="SSF56219">
    <property type="entry name" value="DNase I-like"/>
    <property type="match status" value="1"/>
</dbReference>
<feature type="region of interest" description="Disordered" evidence="1">
    <location>
        <begin position="412"/>
        <end position="447"/>
    </location>
</feature>
<gene>
    <name evidence="3" type="ORF">AMSG_06284</name>
</gene>
<feature type="region of interest" description="Disordered" evidence="1">
    <location>
        <begin position="1"/>
        <end position="34"/>
    </location>
</feature>
<keyword evidence="4" id="KW-1185">Reference proteome</keyword>
<dbReference type="GeneID" id="25565484"/>
<dbReference type="eggNOG" id="KOG0565">
    <property type="taxonomic scope" value="Eukaryota"/>
</dbReference>
<sequence>MSAPIRATDTLHARATPRVPSITAVPPTPDASPAPAIMRLAAVSETAAGEARPAKPSTAPVSPGASGGEAGGTSSAAVGRGGSQAGPSSFAARARRRHEKLWGEVEGEQIKVYATTWNLHGLPTPGMETLATFLPASSIDADVYVVGTQECEQSISKAFFVSSKKAWETALGHVLGPQYVLLRSHTLMAIHIAVYVRASLLEAVTHLRSDAVATGIANLVGNKGGVAVSVHVAGVAMLFVCAHLPAHQGAVSERNEAYHRINANLAVVPPRLVAPESADLFDAFDVVIWFGDLNYRVNGTRALVDAALARNELDVLLGNDQLRIEAEAGRAFVGLAEAPIAFGPTYKFDAGTSSYDSSAKARIPSWTDRILYKPSPCCRLHAYADRANVLYSDHKPVFATLVVDADKTEAGTATSLPPQTVLGMSEHDVDDMMPDDDAGGGDGCVVS</sequence>
<dbReference type="SMART" id="SM00128">
    <property type="entry name" value="IPPc"/>
    <property type="match status" value="1"/>
</dbReference>
<feature type="compositionally biased region" description="Acidic residues" evidence="1">
    <location>
        <begin position="428"/>
        <end position="439"/>
    </location>
</feature>
<dbReference type="PANTHER" id="PTHR11200:SF275">
    <property type="entry name" value="LD06095P"/>
    <property type="match status" value="1"/>
</dbReference>
<organism evidence="3 4">
    <name type="scientific">Thecamonas trahens ATCC 50062</name>
    <dbReference type="NCBI Taxonomy" id="461836"/>
    <lineage>
        <taxon>Eukaryota</taxon>
        <taxon>Apusozoa</taxon>
        <taxon>Apusomonadida</taxon>
        <taxon>Apusomonadidae</taxon>
        <taxon>Thecamonas</taxon>
    </lineage>
</organism>
<dbReference type="PANTHER" id="PTHR11200">
    <property type="entry name" value="INOSITOL 5-PHOSPHATASE"/>
    <property type="match status" value="1"/>
</dbReference>
<dbReference type="Gene3D" id="3.60.10.10">
    <property type="entry name" value="Endonuclease/exonuclease/phosphatase"/>
    <property type="match status" value="1"/>
</dbReference>
<dbReference type="Pfam" id="PF22669">
    <property type="entry name" value="Exo_endo_phos2"/>
    <property type="match status" value="1"/>
</dbReference>
<feature type="domain" description="Inositol polyphosphate-related phosphatase" evidence="2">
    <location>
        <begin position="108"/>
        <end position="409"/>
    </location>
</feature>
<evidence type="ECO:0000259" key="2">
    <source>
        <dbReference type="SMART" id="SM00128"/>
    </source>
</evidence>
<dbReference type="GO" id="GO:0004439">
    <property type="term" value="F:phosphatidylinositol-4,5-bisphosphate 5-phosphatase activity"/>
    <property type="evidence" value="ECO:0007669"/>
    <property type="project" value="TreeGrafter"/>
</dbReference>
<dbReference type="GO" id="GO:0046856">
    <property type="term" value="P:phosphatidylinositol dephosphorylation"/>
    <property type="evidence" value="ECO:0007669"/>
    <property type="project" value="InterPro"/>
</dbReference>
<dbReference type="OMA" id="DMFIILQ"/>
<reference evidence="3 4" key="1">
    <citation type="submission" date="2010-05" db="EMBL/GenBank/DDBJ databases">
        <title>The Genome Sequence of Thecamonas trahens ATCC 50062.</title>
        <authorList>
            <consortium name="The Broad Institute Genome Sequencing Platform"/>
            <person name="Russ C."/>
            <person name="Cuomo C."/>
            <person name="Shea T."/>
            <person name="Young S.K."/>
            <person name="Zeng Q."/>
            <person name="Koehrsen M."/>
            <person name="Haas B."/>
            <person name="Borodovsky M."/>
            <person name="Guigo R."/>
            <person name="Alvarado L."/>
            <person name="Berlin A."/>
            <person name="Bochicchio J."/>
            <person name="Borenstein D."/>
            <person name="Chapman S."/>
            <person name="Chen Z."/>
            <person name="Freedman E."/>
            <person name="Gellesch M."/>
            <person name="Goldberg J."/>
            <person name="Griggs A."/>
            <person name="Gujja S."/>
            <person name="Heilman E."/>
            <person name="Heiman D."/>
            <person name="Hepburn T."/>
            <person name="Howarth C."/>
            <person name="Jen D."/>
            <person name="Larson L."/>
            <person name="Mehta T."/>
            <person name="Park D."/>
            <person name="Pearson M."/>
            <person name="Roberts A."/>
            <person name="Saif S."/>
            <person name="Shenoy N."/>
            <person name="Sisk P."/>
            <person name="Stolte C."/>
            <person name="Sykes S."/>
            <person name="Thomson T."/>
            <person name="Walk T."/>
            <person name="White J."/>
            <person name="Yandava C."/>
            <person name="Burger G."/>
            <person name="Gray M.W."/>
            <person name="Holland P.W.H."/>
            <person name="King N."/>
            <person name="Lang F.B.F."/>
            <person name="Roger A.J."/>
            <person name="Ruiz-Trillo I."/>
            <person name="Lander E."/>
            <person name="Nusbaum C."/>
        </authorList>
    </citation>
    <scope>NUCLEOTIDE SEQUENCE [LARGE SCALE GENOMIC DNA]</scope>
    <source>
        <strain evidence="3 4">ATCC 50062</strain>
    </source>
</reference>
<evidence type="ECO:0000256" key="1">
    <source>
        <dbReference type="SAM" id="MobiDB-lite"/>
    </source>
</evidence>
<dbReference type="AlphaFoldDB" id="A0A0L0DCU9"/>
<evidence type="ECO:0000313" key="3">
    <source>
        <dbReference type="EMBL" id="KNC50149.1"/>
    </source>
</evidence>
<accession>A0A0L0DCU9</accession>
<dbReference type="InterPro" id="IPR036691">
    <property type="entry name" value="Endo/exonu/phosph_ase_sf"/>
</dbReference>
<dbReference type="OrthoDB" id="7862313at2759"/>
<feature type="region of interest" description="Disordered" evidence="1">
    <location>
        <begin position="47"/>
        <end position="94"/>
    </location>
</feature>
<evidence type="ECO:0000313" key="4">
    <source>
        <dbReference type="Proteomes" id="UP000054408"/>
    </source>
</evidence>
<dbReference type="InterPro" id="IPR046985">
    <property type="entry name" value="IP5"/>
</dbReference>
<name>A0A0L0DCU9_THETB</name>
<protein>
    <submittedName>
        <fullName evidence="3">Inositol polyphosphate 5-phosphatase</fullName>
    </submittedName>
</protein>
<dbReference type="STRING" id="461836.A0A0L0DCU9"/>
<dbReference type="EMBL" id="GL349460">
    <property type="protein sequence ID" value="KNC50149.1"/>
    <property type="molecule type" value="Genomic_DNA"/>
</dbReference>